<dbReference type="PANTHER" id="PTHR42996">
    <property type="entry name" value="PHOSPHATE-BINDING PROTEIN PSTS"/>
    <property type="match status" value="1"/>
</dbReference>
<dbReference type="NCBIfam" id="TIGR00975">
    <property type="entry name" value="3a0107s03"/>
    <property type="match status" value="1"/>
</dbReference>
<dbReference type="InterPro" id="IPR024370">
    <property type="entry name" value="PBP_domain"/>
</dbReference>
<dbReference type="Pfam" id="PF12849">
    <property type="entry name" value="PBP_like_2"/>
    <property type="match status" value="1"/>
</dbReference>
<protein>
    <submittedName>
        <fullName evidence="5">Phosphate ABC transporter, periplasmic phosphate-binding protein PstS (TC 3.A.1.7.1)</fullName>
    </submittedName>
</protein>
<comment type="similarity">
    <text evidence="1">Belongs to the PstS family.</text>
</comment>
<dbReference type="EMBL" id="FPHH01000107">
    <property type="protein sequence ID" value="SFV68008.1"/>
    <property type="molecule type" value="Genomic_DNA"/>
</dbReference>
<evidence type="ECO:0000256" key="1">
    <source>
        <dbReference type="ARBA" id="ARBA00008725"/>
    </source>
</evidence>
<evidence type="ECO:0000256" key="3">
    <source>
        <dbReference type="ARBA" id="ARBA00022592"/>
    </source>
</evidence>
<dbReference type="PIRSF" id="PIRSF002756">
    <property type="entry name" value="PstS"/>
    <property type="match status" value="1"/>
</dbReference>
<keyword evidence="2" id="KW-0813">Transport</keyword>
<evidence type="ECO:0000313" key="5">
    <source>
        <dbReference type="EMBL" id="SFV68008.1"/>
    </source>
</evidence>
<feature type="domain" description="PBP" evidence="4">
    <location>
        <begin position="22"/>
        <end position="301"/>
    </location>
</feature>
<dbReference type="InterPro" id="IPR050962">
    <property type="entry name" value="Phosphate-bind_PstS"/>
</dbReference>
<keyword evidence="3" id="KW-0592">Phosphate transport</keyword>
<dbReference type="CDD" id="cd13565">
    <property type="entry name" value="PBP2_PstS"/>
    <property type="match status" value="1"/>
</dbReference>
<gene>
    <name evidence="5" type="ORF">MNB_SM-5-670</name>
</gene>
<evidence type="ECO:0000256" key="2">
    <source>
        <dbReference type="ARBA" id="ARBA00022448"/>
    </source>
</evidence>
<dbReference type="GO" id="GO:0035435">
    <property type="term" value="P:phosphate ion transmembrane transport"/>
    <property type="evidence" value="ECO:0007669"/>
    <property type="project" value="InterPro"/>
</dbReference>
<sequence length="334" mass="36561">MTKVIQLALATSVLAGGLMANDVIKGSGASFPYSVYQQWIKAYNKKTGVKINYISEGSGAGIKHIEARQSNFGGSDKPLTPRTLKKHKLYQFPAVVGAIAMAYNVPNHNDIKLSRAAIAEIALGHIKYWDNKLITMSNPNAHLPHKKLTFVHRSDASGTTFNFTYYLAKSNLEWRKAFGAKKSVTWPGDHHVGGKGNPGVGALIKQTPYSIGYMDYADAKSNGIAMATLENREGYFIKPTLKAFQESASKASFSARKSFYAIIADPAGAKSYPIVAATFILLPKEHKATDKKVTAFFDWAYKNGADIASSLGYVPLPNSLTNKIRKYWKTNGIQ</sequence>
<reference evidence="5" key="1">
    <citation type="submission" date="2016-10" db="EMBL/GenBank/DDBJ databases">
        <authorList>
            <person name="de Groot N.N."/>
        </authorList>
    </citation>
    <scope>NUCLEOTIDE SEQUENCE</scope>
</reference>
<accession>A0A1W1CQ39</accession>
<dbReference type="AlphaFoldDB" id="A0A1W1CQ39"/>
<evidence type="ECO:0000259" key="4">
    <source>
        <dbReference type="Pfam" id="PF12849"/>
    </source>
</evidence>
<dbReference type="PANTHER" id="PTHR42996:SF1">
    <property type="entry name" value="PHOSPHATE-BINDING PROTEIN PSTS"/>
    <property type="match status" value="1"/>
</dbReference>
<dbReference type="InterPro" id="IPR005673">
    <property type="entry name" value="ABC_phos-bd_PstS"/>
</dbReference>
<dbReference type="SUPFAM" id="SSF53850">
    <property type="entry name" value="Periplasmic binding protein-like II"/>
    <property type="match status" value="1"/>
</dbReference>
<organism evidence="5">
    <name type="scientific">hydrothermal vent metagenome</name>
    <dbReference type="NCBI Taxonomy" id="652676"/>
    <lineage>
        <taxon>unclassified sequences</taxon>
        <taxon>metagenomes</taxon>
        <taxon>ecological metagenomes</taxon>
    </lineage>
</organism>
<dbReference type="GO" id="GO:0042301">
    <property type="term" value="F:phosphate ion binding"/>
    <property type="evidence" value="ECO:0007669"/>
    <property type="project" value="InterPro"/>
</dbReference>
<proteinExistence type="inferred from homology"/>
<name>A0A1W1CQ39_9ZZZZ</name>
<dbReference type="Gene3D" id="3.40.190.10">
    <property type="entry name" value="Periplasmic binding protein-like II"/>
    <property type="match status" value="2"/>
</dbReference>
<dbReference type="GO" id="GO:0043190">
    <property type="term" value="C:ATP-binding cassette (ABC) transporter complex"/>
    <property type="evidence" value="ECO:0007669"/>
    <property type="project" value="InterPro"/>
</dbReference>